<dbReference type="Gene3D" id="3.40.50.300">
    <property type="entry name" value="P-loop containing nucleotide triphosphate hydrolases"/>
    <property type="match status" value="1"/>
</dbReference>
<evidence type="ECO:0000256" key="1">
    <source>
        <dbReference type="ARBA" id="ARBA00004761"/>
    </source>
</evidence>
<dbReference type="Pfam" id="PF01202">
    <property type="entry name" value="SKI"/>
    <property type="match status" value="1"/>
</dbReference>
<comment type="similarity">
    <text evidence="2 10">Belongs to the gluconokinase GntK/GntV family.</text>
</comment>
<dbReference type="InterPro" id="IPR006001">
    <property type="entry name" value="Therm_gnt_kin"/>
</dbReference>
<dbReference type="AlphaFoldDB" id="A0A1A9IAF7"/>
<dbReference type="PANTHER" id="PTHR43442:SF3">
    <property type="entry name" value="GLUCONOKINASE-RELATED"/>
    <property type="match status" value="1"/>
</dbReference>
<dbReference type="EC" id="2.7.1.12" evidence="3 10"/>
<evidence type="ECO:0000256" key="3">
    <source>
        <dbReference type="ARBA" id="ARBA00012054"/>
    </source>
</evidence>
<evidence type="ECO:0000256" key="6">
    <source>
        <dbReference type="ARBA" id="ARBA00022777"/>
    </source>
</evidence>
<dbReference type="GO" id="GO:0005524">
    <property type="term" value="F:ATP binding"/>
    <property type="evidence" value="ECO:0007669"/>
    <property type="project" value="UniProtKB-KW"/>
</dbReference>
<dbReference type="FunFam" id="3.40.50.300:FF:000522">
    <property type="entry name" value="Gluconokinase"/>
    <property type="match status" value="1"/>
</dbReference>
<dbReference type="OrthoDB" id="9813917at2"/>
<dbReference type="PANTHER" id="PTHR43442">
    <property type="entry name" value="GLUCONOKINASE-RELATED"/>
    <property type="match status" value="1"/>
</dbReference>
<protein>
    <recommendedName>
        <fullName evidence="3 10">Gluconokinase</fullName>
        <ecNumber evidence="3 10">2.7.1.12</ecNumber>
    </recommendedName>
</protein>
<dbReference type="EMBL" id="CP015772">
    <property type="protein sequence ID" value="ANH84029.1"/>
    <property type="molecule type" value="Genomic_DNA"/>
</dbReference>
<comment type="pathway">
    <text evidence="1">Carbohydrate acid metabolism.</text>
</comment>
<comment type="catalytic activity">
    <reaction evidence="9 10">
        <text>D-gluconate + ATP = 6-phospho-D-gluconate + ADP + H(+)</text>
        <dbReference type="Rhea" id="RHEA:19433"/>
        <dbReference type="ChEBI" id="CHEBI:15378"/>
        <dbReference type="ChEBI" id="CHEBI:18391"/>
        <dbReference type="ChEBI" id="CHEBI:30616"/>
        <dbReference type="ChEBI" id="CHEBI:58759"/>
        <dbReference type="ChEBI" id="CHEBI:456216"/>
        <dbReference type="EC" id="2.7.1.12"/>
    </reaction>
</comment>
<dbReference type="GO" id="GO:0005737">
    <property type="term" value="C:cytoplasm"/>
    <property type="evidence" value="ECO:0007669"/>
    <property type="project" value="TreeGrafter"/>
</dbReference>
<keyword evidence="7 10" id="KW-0067">ATP-binding</keyword>
<reference evidence="11 12" key="1">
    <citation type="submission" date="2016-05" db="EMBL/GenBank/DDBJ databases">
        <title>Niabella ginsenosidivorans BS26 whole genome sequencing.</title>
        <authorList>
            <person name="Im W.T."/>
            <person name="Siddiqi M.Z."/>
        </authorList>
    </citation>
    <scope>NUCLEOTIDE SEQUENCE [LARGE SCALE GENOMIC DNA]</scope>
    <source>
        <strain evidence="11 12">BS26</strain>
    </source>
</reference>
<dbReference type="InterPro" id="IPR027417">
    <property type="entry name" value="P-loop_NTPase"/>
</dbReference>
<dbReference type="Proteomes" id="UP000077667">
    <property type="component" value="Chromosome"/>
</dbReference>
<evidence type="ECO:0000256" key="5">
    <source>
        <dbReference type="ARBA" id="ARBA00022741"/>
    </source>
</evidence>
<dbReference type="NCBIfam" id="TIGR01313">
    <property type="entry name" value="therm_gnt_kin"/>
    <property type="match status" value="1"/>
</dbReference>
<dbReference type="GO" id="GO:0019521">
    <property type="term" value="P:D-gluconate metabolic process"/>
    <property type="evidence" value="ECO:0007669"/>
    <property type="project" value="UniProtKB-KW"/>
</dbReference>
<keyword evidence="12" id="KW-1185">Reference proteome</keyword>
<evidence type="ECO:0000256" key="4">
    <source>
        <dbReference type="ARBA" id="ARBA00022679"/>
    </source>
</evidence>
<accession>A0A1A9IAF7</accession>
<dbReference type="KEGG" id="nia:A8C56_17670"/>
<proteinExistence type="inferred from homology"/>
<dbReference type="InterPro" id="IPR031322">
    <property type="entry name" value="Shikimate/glucono_kinase"/>
</dbReference>
<name>A0A1A9IAF7_9BACT</name>
<keyword evidence="4 10" id="KW-0808">Transferase</keyword>
<dbReference type="CDD" id="cd02021">
    <property type="entry name" value="GntK"/>
    <property type="match status" value="1"/>
</dbReference>
<organism evidence="11 12">
    <name type="scientific">Niabella ginsenosidivorans</name>
    <dbReference type="NCBI Taxonomy" id="1176587"/>
    <lineage>
        <taxon>Bacteria</taxon>
        <taxon>Pseudomonadati</taxon>
        <taxon>Bacteroidota</taxon>
        <taxon>Chitinophagia</taxon>
        <taxon>Chitinophagales</taxon>
        <taxon>Chitinophagaceae</taxon>
        <taxon>Niabella</taxon>
    </lineage>
</organism>
<evidence type="ECO:0000256" key="9">
    <source>
        <dbReference type="ARBA" id="ARBA00048090"/>
    </source>
</evidence>
<keyword evidence="8" id="KW-0311">Gluconate utilization</keyword>
<evidence type="ECO:0000313" key="12">
    <source>
        <dbReference type="Proteomes" id="UP000077667"/>
    </source>
</evidence>
<evidence type="ECO:0000256" key="10">
    <source>
        <dbReference type="RuleBase" id="RU363066"/>
    </source>
</evidence>
<evidence type="ECO:0000256" key="7">
    <source>
        <dbReference type="ARBA" id="ARBA00022840"/>
    </source>
</evidence>
<keyword evidence="5 10" id="KW-0547">Nucleotide-binding</keyword>
<evidence type="ECO:0000256" key="8">
    <source>
        <dbReference type="ARBA" id="ARBA00023064"/>
    </source>
</evidence>
<evidence type="ECO:0000313" key="11">
    <source>
        <dbReference type="EMBL" id="ANH84029.1"/>
    </source>
</evidence>
<dbReference type="STRING" id="1176587.A8C56_17670"/>
<sequence>MGVSGSGKTTIGQLIAREKGYVFIDGDELHPPENIAKMQAAIPLTDEDRWAWLKRINANAMALNEKGVTVVVACSALKKVYRDLLRNGIQKILFICVKGSFDRIHQLIGSRNGHFMPVDLLKSQFETLEVPDANETDCVIVAITSLPQEMQEINEQLQVRDL</sequence>
<gene>
    <name evidence="11" type="ORF">A8C56_17670</name>
</gene>
<dbReference type="GO" id="GO:0046316">
    <property type="term" value="F:gluconokinase activity"/>
    <property type="evidence" value="ECO:0007669"/>
    <property type="project" value="UniProtKB-EC"/>
</dbReference>
<dbReference type="SUPFAM" id="SSF52540">
    <property type="entry name" value="P-loop containing nucleoside triphosphate hydrolases"/>
    <property type="match status" value="1"/>
</dbReference>
<evidence type="ECO:0000256" key="2">
    <source>
        <dbReference type="ARBA" id="ARBA00008420"/>
    </source>
</evidence>
<keyword evidence="6 10" id="KW-0418">Kinase</keyword>